<evidence type="ECO:0000256" key="1">
    <source>
        <dbReference type="SAM" id="MobiDB-lite"/>
    </source>
</evidence>
<dbReference type="PANTHER" id="PTHR30157">
    <property type="entry name" value="FERRIC REDUCTASE, NADPH-DEPENDENT"/>
    <property type="match status" value="1"/>
</dbReference>
<evidence type="ECO:0000313" key="3">
    <source>
        <dbReference type="Proteomes" id="UP000204221"/>
    </source>
</evidence>
<dbReference type="Gene3D" id="2.40.30.10">
    <property type="entry name" value="Translation factors"/>
    <property type="match status" value="1"/>
</dbReference>
<dbReference type="InterPro" id="IPR013113">
    <property type="entry name" value="SIP_FAD-bd"/>
</dbReference>
<evidence type="ECO:0000313" key="2">
    <source>
        <dbReference type="EMBL" id="ASO23100.1"/>
    </source>
</evidence>
<gene>
    <name evidence="2" type="primary">viuB3</name>
    <name evidence="2" type="ORF">AHOG_27515</name>
</gene>
<dbReference type="InterPro" id="IPR017927">
    <property type="entry name" value="FAD-bd_FR_type"/>
</dbReference>
<dbReference type="GO" id="GO:0016491">
    <property type="term" value="F:oxidoreductase activity"/>
    <property type="evidence" value="ECO:0007669"/>
    <property type="project" value="InterPro"/>
</dbReference>
<dbReference type="CDD" id="cd06193">
    <property type="entry name" value="siderophore_interacting"/>
    <property type="match status" value="1"/>
</dbReference>
<dbReference type="Pfam" id="PF08021">
    <property type="entry name" value="FAD_binding_9"/>
    <property type="match status" value="1"/>
</dbReference>
<dbReference type="InterPro" id="IPR017938">
    <property type="entry name" value="Riboflavin_synthase-like_b-brl"/>
</dbReference>
<organism evidence="2 3">
    <name type="scientific">Actinoalloteichus hoggarensis</name>
    <dbReference type="NCBI Taxonomy" id="1470176"/>
    <lineage>
        <taxon>Bacteria</taxon>
        <taxon>Bacillati</taxon>
        <taxon>Actinomycetota</taxon>
        <taxon>Actinomycetes</taxon>
        <taxon>Pseudonocardiales</taxon>
        <taxon>Pseudonocardiaceae</taxon>
        <taxon>Actinoalloteichus</taxon>
    </lineage>
</organism>
<dbReference type="PANTHER" id="PTHR30157:SF0">
    <property type="entry name" value="NADPH-DEPENDENT FERRIC-CHELATE REDUCTASE"/>
    <property type="match status" value="1"/>
</dbReference>
<reference evidence="2 3" key="1">
    <citation type="submission" date="2017-07" db="EMBL/GenBank/DDBJ databases">
        <title>Complete genome sequence of Actinoalloteichus hoggarensis DSM 45943, type strain of Actinoalloteichus hoggarensis.</title>
        <authorList>
            <person name="Ruckert C."/>
            <person name="Nouioui I."/>
            <person name="Willmese J."/>
            <person name="van Wezel G."/>
            <person name="Klenk H.-P."/>
            <person name="Kalinowski J."/>
            <person name="Zotchev S.B."/>
        </authorList>
    </citation>
    <scope>NUCLEOTIDE SEQUENCE [LARGE SCALE GENOMIC DNA]</scope>
    <source>
        <strain evidence="2 3">DSM 45943</strain>
    </source>
</reference>
<feature type="compositionally biased region" description="Basic and acidic residues" evidence="1">
    <location>
        <begin position="278"/>
        <end position="290"/>
    </location>
</feature>
<dbReference type="InterPro" id="IPR007037">
    <property type="entry name" value="SIP_rossman_dom"/>
</dbReference>
<name>A0A221WAS7_9PSEU</name>
<dbReference type="RefSeq" id="WP_093943928.1">
    <property type="nucleotide sequence ID" value="NZ_CP022521.1"/>
</dbReference>
<protein>
    <submittedName>
        <fullName evidence="2">Vibriobactin utilization protein ViuB</fullName>
    </submittedName>
</protein>
<proteinExistence type="predicted"/>
<accession>A0A221WAS7</accession>
<dbReference type="Pfam" id="PF04954">
    <property type="entry name" value="SIP"/>
    <property type="match status" value="1"/>
</dbReference>
<keyword evidence="3" id="KW-1185">Reference proteome</keyword>
<dbReference type="InterPro" id="IPR039261">
    <property type="entry name" value="FNR_nucleotide-bd"/>
</dbReference>
<dbReference type="Proteomes" id="UP000204221">
    <property type="component" value="Chromosome"/>
</dbReference>
<feature type="region of interest" description="Disordered" evidence="1">
    <location>
        <begin position="269"/>
        <end position="290"/>
    </location>
</feature>
<dbReference type="OrthoDB" id="3291337at2"/>
<dbReference type="AlphaFoldDB" id="A0A221WAS7"/>
<dbReference type="EMBL" id="CP022521">
    <property type="protein sequence ID" value="ASO23100.1"/>
    <property type="molecule type" value="Genomic_DNA"/>
</dbReference>
<dbReference type="Gene3D" id="3.40.50.80">
    <property type="entry name" value="Nucleotide-binding domain of ferredoxin-NADP reductase (FNR) module"/>
    <property type="match status" value="1"/>
</dbReference>
<dbReference type="SUPFAM" id="SSF63380">
    <property type="entry name" value="Riboflavin synthase domain-like"/>
    <property type="match status" value="1"/>
</dbReference>
<sequence length="290" mass="31181">MTALPVRLIEVVGRRRPTPMTCRITFGGPDLADFAFIPDQQVKLCFPPTGAAVPRLPAPTPDGDPLPWYREYLAMPEHERPRMRGYTVRAHRADEGVIDVDFALRSDAGPATRWARDARVGDVVGMVGPSPIFARSRPLSASIAAGGLLLLAGDESALPGIGTLIETLPARTRALALIEVADRAEEQRFETHGEVTVRWLHRGETPPGTGGSLLDALRAAEFPPERTVAWLAAEAAVARGMRGHLVAERGMAGSAVEFAGYWRAGRTQDDAPTAADLADARARAADARTR</sequence>
<dbReference type="InterPro" id="IPR039374">
    <property type="entry name" value="SIP_fam"/>
</dbReference>
<dbReference type="PROSITE" id="PS51384">
    <property type="entry name" value="FAD_FR"/>
    <property type="match status" value="1"/>
</dbReference>
<dbReference type="KEGG" id="ahg:AHOG_27515"/>